<name>A0A2S2E4J2_9ALTE</name>
<keyword evidence="3" id="KW-1185">Reference proteome</keyword>
<gene>
    <name evidence="2" type="ORF">HMF8227_01442</name>
</gene>
<dbReference type="AlphaFoldDB" id="A0A2S2E4J2"/>
<dbReference type="EMBL" id="CP029347">
    <property type="protein sequence ID" value="AWL11917.1"/>
    <property type="molecule type" value="Genomic_DNA"/>
</dbReference>
<evidence type="ECO:0000256" key="1">
    <source>
        <dbReference type="SAM" id="Phobius"/>
    </source>
</evidence>
<feature type="transmembrane region" description="Helical" evidence="1">
    <location>
        <begin position="40"/>
        <end position="58"/>
    </location>
</feature>
<keyword evidence="1" id="KW-0812">Transmembrane</keyword>
<sequence>MDVALEMIKGGIVGLYLVGFIIFFRDLVKGRELTWRNKLCLLPVAIIWPFVVLCILWLEREKQG</sequence>
<feature type="transmembrane region" description="Helical" evidence="1">
    <location>
        <begin position="12"/>
        <end position="28"/>
    </location>
</feature>
<dbReference type="KEGG" id="salh:HMF8227_01442"/>
<proteinExistence type="predicted"/>
<keyword evidence="1" id="KW-1133">Transmembrane helix</keyword>
<dbReference type="Proteomes" id="UP000245728">
    <property type="component" value="Chromosome"/>
</dbReference>
<protein>
    <submittedName>
        <fullName evidence="2">Uncharacterized protein</fullName>
    </submittedName>
</protein>
<organism evidence="2 3">
    <name type="scientific">Saliniradius amylolyticus</name>
    <dbReference type="NCBI Taxonomy" id="2183582"/>
    <lineage>
        <taxon>Bacteria</taxon>
        <taxon>Pseudomonadati</taxon>
        <taxon>Pseudomonadota</taxon>
        <taxon>Gammaproteobacteria</taxon>
        <taxon>Alteromonadales</taxon>
        <taxon>Alteromonadaceae</taxon>
        <taxon>Saliniradius</taxon>
    </lineage>
</organism>
<keyword evidence="1" id="KW-0472">Membrane</keyword>
<evidence type="ECO:0000313" key="2">
    <source>
        <dbReference type="EMBL" id="AWL11917.1"/>
    </source>
</evidence>
<accession>A0A2S2E4J2</accession>
<reference evidence="2 3" key="1">
    <citation type="submission" date="2018-05" db="EMBL/GenBank/DDBJ databases">
        <title>Salinimonas sp. HMF8227 Genome sequencing and assembly.</title>
        <authorList>
            <person name="Kang H."/>
            <person name="Kang J."/>
            <person name="Cha I."/>
            <person name="Kim H."/>
            <person name="Joh K."/>
        </authorList>
    </citation>
    <scope>NUCLEOTIDE SEQUENCE [LARGE SCALE GENOMIC DNA]</scope>
    <source>
        <strain evidence="2 3">HMF8227</strain>
    </source>
</reference>
<evidence type="ECO:0000313" key="3">
    <source>
        <dbReference type="Proteomes" id="UP000245728"/>
    </source>
</evidence>